<dbReference type="RefSeq" id="WP_342594516.1">
    <property type="nucleotide sequence ID" value="NZ_CP151919.1"/>
</dbReference>
<evidence type="ECO:0000313" key="1">
    <source>
        <dbReference type="EMBL" id="XAD53456.1"/>
    </source>
</evidence>
<name>A0ABZ3CQQ1_9GAMM</name>
<sequence length="138" mass="15668">MLNDLIRHARYRDGGRGPLLFDCWGLARHVRHHHFGRALLASWGEIRVDDARGTTRAAMATLPALVESRPVPGALALAWRCGLLVHMGTVVMADGRRCVFDINSQSLTPRMMRLQDFERFYMRVSYHDDRDLPQQAAG</sequence>
<reference evidence="1 2" key="1">
    <citation type="submission" date="2024-04" db="EMBL/GenBank/DDBJ databases">
        <title>Salinicola lusitanus LLJ914,a marine bacterium isolated from the Okinawa Trough.</title>
        <authorList>
            <person name="Li J."/>
        </authorList>
    </citation>
    <scope>NUCLEOTIDE SEQUENCE [LARGE SCALE GENOMIC DNA]</scope>
    <source>
        <strain evidence="1 2">LLJ914</strain>
    </source>
</reference>
<dbReference type="Proteomes" id="UP001453229">
    <property type="component" value="Chromosome"/>
</dbReference>
<evidence type="ECO:0000313" key="2">
    <source>
        <dbReference type="Proteomes" id="UP001453229"/>
    </source>
</evidence>
<dbReference type="EMBL" id="CP151919">
    <property type="protein sequence ID" value="XAD53456.1"/>
    <property type="molecule type" value="Genomic_DNA"/>
</dbReference>
<proteinExistence type="predicted"/>
<protein>
    <submittedName>
        <fullName evidence="1">Uncharacterized protein</fullName>
    </submittedName>
</protein>
<organism evidence="1 2">
    <name type="scientific">Salinicola lusitanus</name>
    <dbReference type="NCBI Taxonomy" id="1949085"/>
    <lineage>
        <taxon>Bacteria</taxon>
        <taxon>Pseudomonadati</taxon>
        <taxon>Pseudomonadota</taxon>
        <taxon>Gammaproteobacteria</taxon>
        <taxon>Oceanospirillales</taxon>
        <taxon>Halomonadaceae</taxon>
        <taxon>Salinicola</taxon>
    </lineage>
</organism>
<accession>A0ABZ3CQQ1</accession>
<gene>
    <name evidence="1" type="ORF">AAGT95_16650</name>
</gene>
<keyword evidence="2" id="KW-1185">Reference proteome</keyword>